<dbReference type="SMART" id="SM00255">
    <property type="entry name" value="TIR"/>
    <property type="match status" value="1"/>
</dbReference>
<name>A0A2M8NYV5_9CHLR</name>
<dbReference type="Pfam" id="PF13676">
    <property type="entry name" value="TIR_2"/>
    <property type="match status" value="1"/>
</dbReference>
<dbReference type="PROSITE" id="PS50293">
    <property type="entry name" value="TPR_REGION"/>
    <property type="match status" value="1"/>
</dbReference>
<dbReference type="InterPro" id="IPR000157">
    <property type="entry name" value="TIR_dom"/>
</dbReference>
<protein>
    <recommendedName>
        <fullName evidence="1">TIR domain-containing protein</fullName>
    </recommendedName>
</protein>
<dbReference type="Gene3D" id="1.25.40.10">
    <property type="entry name" value="Tetratricopeptide repeat domain"/>
    <property type="match status" value="1"/>
</dbReference>
<dbReference type="InterPro" id="IPR002182">
    <property type="entry name" value="NB-ARC"/>
</dbReference>
<dbReference type="EMBL" id="PGTK01000009">
    <property type="protein sequence ID" value="PJF30472.1"/>
    <property type="molecule type" value="Genomic_DNA"/>
</dbReference>
<sequence length="874" mass="97205">MTQPAVPPNVPEDHRLLAKLVPLASDLTAQSLSVFIAAFAVGSAMLNGAAHAPLTEIGGDLFSDSVQKLRAKDRRGDSLTRRDLDELLTHIEATRLAESLARADVQREIRALNARTDLLIDLIVLVPAQTAKQVLEALRAQGDLLTFSVAQRLGDAVNNLAHAERADLSATLEALHAFVREAQGRRAEPRPVTPPLHYFISYARRDGADFADRLHDALERDRYDAWLDRRDIPLGAEWDTAIEAAIENCKAFLFVVTPGSIASRTCLDELSHALSTKRPVIPLMVIQAKLPYRIKQLQYVDFINKEFRFAMAELRDCLRAAELQPLSPEQFRKNERHALDLIEAEAQQLSHAEQYTVRRRLSRPLPRYIDDVSFKDRQKEQADLVNLLGKPVAPNSRVIGVYGRAGMGKTALVCKVINDLMRGNAPLDGVVPLQDTGRRELTESGIRLELILDDFAKVLPESVQKDFEAARRDPALSAAHKTQALLRATEGGRYLLLLDNLETLQDAATGALLDADLRAFFEVIAAQSQSVQILFTSRERLTAPSLPHLRSLPLESGLPTPDAIALLREGDPDNEAGLRDAPEAQLDQIVERVAGNPRALEAVIGMLKEDPTLTVAELLAAPDLLSAKAAEIVVQGAIQRLSDQARRLLEIVAIFNKPVPLSAVEYVAAPFLPNDQIAPLLKRLVSNYFLAFNKATSEYAMHPLDRAVHRERVPAGSRADMPTEQEADTLLRELMRLLGMNVPESPAEPSEPLPYTRYILNARAADYYKRLRKPQREWRRYEDLAPQLEEFEHRMAMGDYDTAAYLLTDIDFNYLLLWGYARRVAELHERLQGKITSRKLAAISAGNLGIAYSALGQVARAIEYYEAALAIARE</sequence>
<dbReference type="Gene3D" id="3.40.50.10140">
    <property type="entry name" value="Toll/interleukin-1 receptor homology (TIR) domain"/>
    <property type="match status" value="1"/>
</dbReference>
<dbReference type="PRINTS" id="PR00364">
    <property type="entry name" value="DISEASERSIST"/>
</dbReference>
<dbReference type="Proteomes" id="UP000228921">
    <property type="component" value="Unassembled WGS sequence"/>
</dbReference>
<gene>
    <name evidence="2" type="ORF">CUN51_07410</name>
</gene>
<dbReference type="SUPFAM" id="SSF52200">
    <property type="entry name" value="Toll/Interleukin receptor TIR domain"/>
    <property type="match status" value="1"/>
</dbReference>
<dbReference type="Gene3D" id="3.40.50.300">
    <property type="entry name" value="P-loop containing nucleotide triphosphate hydrolases"/>
    <property type="match status" value="1"/>
</dbReference>
<dbReference type="InterPro" id="IPR011990">
    <property type="entry name" value="TPR-like_helical_dom_sf"/>
</dbReference>
<feature type="non-terminal residue" evidence="2">
    <location>
        <position position="874"/>
    </location>
</feature>
<reference evidence="2 3" key="1">
    <citation type="submission" date="2017-11" db="EMBL/GenBank/DDBJ databases">
        <title>Evolution of Phototrophy in the Chloroflexi Phylum Driven by Horizontal Gene Transfer.</title>
        <authorList>
            <person name="Ward L.M."/>
            <person name="Hemp J."/>
            <person name="Shih P.M."/>
            <person name="Mcglynn S.E."/>
            <person name="Fischer W."/>
        </authorList>
    </citation>
    <scope>NUCLEOTIDE SEQUENCE [LARGE SCALE GENOMIC DNA]</scope>
    <source>
        <strain evidence="2">CP2_2F</strain>
    </source>
</reference>
<dbReference type="InterPro" id="IPR003593">
    <property type="entry name" value="AAA+_ATPase"/>
</dbReference>
<evidence type="ECO:0000313" key="2">
    <source>
        <dbReference type="EMBL" id="PJF30472.1"/>
    </source>
</evidence>
<feature type="domain" description="TIR" evidence="1">
    <location>
        <begin position="194"/>
        <end position="339"/>
    </location>
</feature>
<dbReference type="AlphaFoldDB" id="A0A2M8NYV5"/>
<dbReference type="PROSITE" id="PS50104">
    <property type="entry name" value="TIR"/>
    <property type="match status" value="1"/>
</dbReference>
<proteinExistence type="predicted"/>
<evidence type="ECO:0000313" key="3">
    <source>
        <dbReference type="Proteomes" id="UP000228921"/>
    </source>
</evidence>
<dbReference type="SMART" id="SM00382">
    <property type="entry name" value="AAA"/>
    <property type="match status" value="1"/>
</dbReference>
<dbReference type="InterPro" id="IPR035897">
    <property type="entry name" value="Toll_tir_struct_dom_sf"/>
</dbReference>
<dbReference type="GO" id="GO:0007165">
    <property type="term" value="P:signal transduction"/>
    <property type="evidence" value="ECO:0007669"/>
    <property type="project" value="InterPro"/>
</dbReference>
<dbReference type="Pfam" id="PF00931">
    <property type="entry name" value="NB-ARC"/>
    <property type="match status" value="1"/>
</dbReference>
<organism evidence="2 3">
    <name type="scientific">Candidatus Thermofonsia Clade 1 bacterium</name>
    <dbReference type="NCBI Taxonomy" id="2364210"/>
    <lineage>
        <taxon>Bacteria</taxon>
        <taxon>Bacillati</taxon>
        <taxon>Chloroflexota</taxon>
        <taxon>Candidatus Thermofontia</taxon>
        <taxon>Candidatus Thermofonsia Clade 1</taxon>
    </lineage>
</organism>
<comment type="caution">
    <text evidence="2">The sequence shown here is derived from an EMBL/GenBank/DDBJ whole genome shotgun (WGS) entry which is preliminary data.</text>
</comment>
<dbReference type="InterPro" id="IPR027417">
    <property type="entry name" value="P-loop_NTPase"/>
</dbReference>
<accession>A0A2M8NYV5</accession>
<dbReference type="SUPFAM" id="SSF52540">
    <property type="entry name" value="P-loop containing nucleoside triphosphate hydrolases"/>
    <property type="match status" value="1"/>
</dbReference>
<dbReference type="GO" id="GO:0043531">
    <property type="term" value="F:ADP binding"/>
    <property type="evidence" value="ECO:0007669"/>
    <property type="project" value="InterPro"/>
</dbReference>
<evidence type="ECO:0000259" key="1">
    <source>
        <dbReference type="PROSITE" id="PS50104"/>
    </source>
</evidence>